<keyword evidence="2" id="KW-1185">Reference proteome</keyword>
<dbReference type="EMBL" id="CP001734">
    <property type="protein sequence ID" value="ACV67704.1"/>
    <property type="molecule type" value="Genomic_DNA"/>
</dbReference>
<proteinExistence type="predicted"/>
<dbReference type="HOGENOM" id="CLU_3134938_0_0_7"/>
<dbReference type="Proteomes" id="UP000001052">
    <property type="component" value="Chromosome"/>
</dbReference>
<organism evidence="1 2">
    <name type="scientific">Desulfohalobium retbaense (strain ATCC 49708 / DSM 5692 / JCM 16813 / HR100)</name>
    <dbReference type="NCBI Taxonomy" id="485915"/>
    <lineage>
        <taxon>Bacteria</taxon>
        <taxon>Pseudomonadati</taxon>
        <taxon>Thermodesulfobacteriota</taxon>
        <taxon>Desulfovibrionia</taxon>
        <taxon>Desulfovibrionales</taxon>
        <taxon>Desulfohalobiaceae</taxon>
        <taxon>Desulfohalobium</taxon>
    </lineage>
</organism>
<name>C8X079_DESRD</name>
<reference evidence="2" key="1">
    <citation type="submission" date="2009-09" db="EMBL/GenBank/DDBJ databases">
        <title>The complete chromosome of Desulfohalobium retbaense DSM 5692.</title>
        <authorList>
            <consortium name="US DOE Joint Genome Institute (JGI-PGF)"/>
            <person name="Lucas S."/>
            <person name="Copeland A."/>
            <person name="Lapidus A."/>
            <person name="Glavina del Rio T."/>
            <person name="Dalin E."/>
            <person name="Tice H."/>
            <person name="Bruce D."/>
            <person name="Goodwin L."/>
            <person name="Pitluck S."/>
            <person name="Kyrpides N."/>
            <person name="Mavromatis K."/>
            <person name="Ivanova N."/>
            <person name="Mikhailova N."/>
            <person name="Munk A.C."/>
            <person name="Brettin T."/>
            <person name="Detter J.C."/>
            <person name="Han C."/>
            <person name="Tapia R."/>
            <person name="Larimer F."/>
            <person name="Land M."/>
            <person name="Hauser L."/>
            <person name="Markowitz V."/>
            <person name="Cheng J.-F."/>
            <person name="Hugenholtz P."/>
            <person name="Woyke T."/>
            <person name="Wu D."/>
            <person name="Spring S."/>
            <person name="Klenk H.-P."/>
            <person name="Eisen J.A."/>
        </authorList>
    </citation>
    <scope>NUCLEOTIDE SEQUENCE [LARGE SCALE GENOMIC DNA]</scope>
    <source>
        <strain evidence="2">DSM 5692</strain>
    </source>
</reference>
<protein>
    <submittedName>
        <fullName evidence="1">Uncharacterized protein</fullName>
    </submittedName>
</protein>
<reference evidence="1 2" key="2">
    <citation type="journal article" date="2010" name="Stand. Genomic Sci.">
        <title>Complete genome sequence of Desulfohalobium retbaense type strain (HR(100)).</title>
        <authorList>
            <person name="Spring S."/>
            <person name="Nolan M."/>
            <person name="Lapidus A."/>
            <person name="Glavina Del Rio T."/>
            <person name="Copeland A."/>
            <person name="Tice H."/>
            <person name="Cheng J.F."/>
            <person name="Lucas S."/>
            <person name="Land M."/>
            <person name="Chen F."/>
            <person name="Bruce D."/>
            <person name="Goodwin L."/>
            <person name="Pitluck S."/>
            <person name="Ivanova N."/>
            <person name="Mavromatis K."/>
            <person name="Mikhailova N."/>
            <person name="Pati A."/>
            <person name="Chen A."/>
            <person name="Palaniappan K."/>
            <person name="Hauser L."/>
            <person name="Chang Y.J."/>
            <person name="Jeffries C.D."/>
            <person name="Munk C."/>
            <person name="Kiss H."/>
            <person name="Chain P."/>
            <person name="Han C."/>
            <person name="Brettin T."/>
            <person name="Detter J.C."/>
            <person name="Schuler E."/>
            <person name="Goker M."/>
            <person name="Rohde M."/>
            <person name="Bristow J."/>
            <person name="Eisen J.A."/>
            <person name="Markowitz V."/>
            <person name="Hugenholtz P."/>
            <person name="Kyrpides N.C."/>
            <person name="Klenk H.P."/>
        </authorList>
    </citation>
    <scope>NUCLEOTIDE SEQUENCE [LARGE SCALE GENOMIC DNA]</scope>
    <source>
        <strain evidence="1 2">DSM 5692</strain>
    </source>
</reference>
<sequence>MGASSNCYRYQVAIAIRIGIEIGLWFYAPVGRLEAQRQPTKALVCSRWL</sequence>
<evidence type="ECO:0000313" key="2">
    <source>
        <dbReference type="Proteomes" id="UP000001052"/>
    </source>
</evidence>
<evidence type="ECO:0000313" key="1">
    <source>
        <dbReference type="EMBL" id="ACV67704.1"/>
    </source>
</evidence>
<dbReference type="KEGG" id="drt:Dret_0406"/>
<dbReference type="AlphaFoldDB" id="C8X079"/>
<gene>
    <name evidence="1" type="ordered locus">Dret_0406</name>
</gene>
<accession>C8X079</accession>